<dbReference type="AlphaFoldDB" id="A0A5B8XPS3"/>
<sequence>MKNLLLSLLALCWCSCSSPVEPAVDFGIHDSSDDMPILDEGNDSYLDSDADVEMGPDPITVVLSQPPVLLSDRRWVSYDDGLGTLVGIEGERFEVTELRRDTYVRSIVAYKSGYALVRQSETLNLEYYENPATIVPSKVLPEPDCQRVLSYGEKLLLACRERLLVVEETLLDLRVTRTISRASYLAEYPQIGVAPASYVLRDDTLYEQIAPQPGFKQVLVWNLLADTEDDLLVGVSDSIEGNSQGIQASEDFIYMPIAVGTPKESRLYVYSRNPFELADTWEVSAQFGDNQTGGSSVYANDDWVAIPYRNFLGTFTLVFDATSTTMTCLGVIPFVGSNPPTDFRSTLAGDQILYATEEVLDYPLLPYTSSPVAEIQLADCPL</sequence>
<feature type="signal peptide" evidence="1">
    <location>
        <begin position="1"/>
        <end position="22"/>
    </location>
</feature>
<name>A0A5B8XPS3_9DELT</name>
<gene>
    <name evidence="2" type="ORF">FRD01_00455</name>
</gene>
<organism evidence="2 3">
    <name type="scientific">Microvenator marinus</name>
    <dbReference type="NCBI Taxonomy" id="2600177"/>
    <lineage>
        <taxon>Bacteria</taxon>
        <taxon>Deltaproteobacteria</taxon>
        <taxon>Bradymonadales</taxon>
        <taxon>Microvenatoraceae</taxon>
        <taxon>Microvenator</taxon>
    </lineage>
</organism>
<dbReference type="KEGG" id="bbae:FRD01_00455"/>
<accession>A0A5B8XPS3</accession>
<dbReference type="Proteomes" id="UP000321595">
    <property type="component" value="Chromosome"/>
</dbReference>
<keyword evidence="3" id="KW-1185">Reference proteome</keyword>
<evidence type="ECO:0000313" key="2">
    <source>
        <dbReference type="EMBL" id="QED25756.1"/>
    </source>
</evidence>
<evidence type="ECO:0000313" key="3">
    <source>
        <dbReference type="Proteomes" id="UP000321595"/>
    </source>
</evidence>
<dbReference type="EMBL" id="CP042467">
    <property type="protein sequence ID" value="QED25756.1"/>
    <property type="molecule type" value="Genomic_DNA"/>
</dbReference>
<evidence type="ECO:0000256" key="1">
    <source>
        <dbReference type="SAM" id="SignalP"/>
    </source>
</evidence>
<keyword evidence="1" id="KW-0732">Signal</keyword>
<protein>
    <submittedName>
        <fullName evidence="2">Uncharacterized protein</fullName>
    </submittedName>
</protein>
<proteinExistence type="predicted"/>
<reference evidence="2 3" key="1">
    <citation type="submission" date="2019-08" db="EMBL/GenBank/DDBJ databases">
        <authorList>
            <person name="Liang Q."/>
        </authorList>
    </citation>
    <scope>NUCLEOTIDE SEQUENCE [LARGE SCALE GENOMIC DNA]</scope>
    <source>
        <strain evidence="2 3">V1718</strain>
    </source>
</reference>
<feature type="chain" id="PRO_5022691429" evidence="1">
    <location>
        <begin position="23"/>
        <end position="382"/>
    </location>
</feature>